<dbReference type="AlphaFoldDB" id="A0AB72X4G6"/>
<name>A0AB72X4G6_9RALS</name>
<dbReference type="Proteomes" id="UP001189225">
    <property type="component" value="Unassembled WGS sequence"/>
</dbReference>
<gene>
    <name evidence="1" type="ORF">R16034_00811</name>
</gene>
<dbReference type="Pfam" id="PF21829">
    <property type="entry name" value="DUF6889"/>
    <property type="match status" value="1"/>
</dbReference>
<comment type="caution">
    <text evidence="1">The sequence shown here is derived from an EMBL/GenBank/DDBJ whole genome shotgun (WGS) entry which is preliminary data.</text>
</comment>
<dbReference type="InterPro" id="IPR054182">
    <property type="entry name" value="DUF6889"/>
</dbReference>
<reference evidence="1 2" key="1">
    <citation type="submission" date="2023-07" db="EMBL/GenBank/DDBJ databases">
        <authorList>
            <person name="Peeters C."/>
        </authorList>
    </citation>
    <scope>NUCLEOTIDE SEQUENCE [LARGE SCALE GENOMIC DNA]</scope>
    <source>
        <strain evidence="1 2">R-16034</strain>
    </source>
</reference>
<protein>
    <submittedName>
        <fullName evidence="1">Uncharacterized protein</fullName>
    </submittedName>
</protein>
<evidence type="ECO:0000313" key="2">
    <source>
        <dbReference type="Proteomes" id="UP001189225"/>
    </source>
</evidence>
<sequence length="51" mass="5601">MRPVVSGMCRYESLKDGTVDLADIALMNEALDVKAENAQIAHRLAEQKNGQ</sequence>
<dbReference type="EMBL" id="CATWHI010000001">
    <property type="protein sequence ID" value="CAJ0737685.1"/>
    <property type="molecule type" value="Genomic_DNA"/>
</dbReference>
<keyword evidence="2" id="KW-1185">Reference proteome</keyword>
<accession>A0AB72X4G6</accession>
<organism evidence="1 2">
    <name type="scientific">Ralstonia edaphi</name>
    <dbReference type="NCBI Taxonomy" id="3058599"/>
    <lineage>
        <taxon>Bacteria</taxon>
        <taxon>Pseudomonadati</taxon>
        <taxon>Pseudomonadota</taxon>
        <taxon>Betaproteobacteria</taxon>
        <taxon>Burkholderiales</taxon>
        <taxon>Burkholderiaceae</taxon>
        <taxon>Ralstonia</taxon>
    </lineage>
</organism>
<evidence type="ECO:0000313" key="1">
    <source>
        <dbReference type="EMBL" id="CAJ0737685.1"/>
    </source>
</evidence>
<proteinExistence type="predicted"/>